<dbReference type="RefSeq" id="WP_343854984.1">
    <property type="nucleotide sequence ID" value="NZ_BAAAFI010000049.1"/>
</dbReference>
<dbReference type="Gene3D" id="3.20.20.80">
    <property type="entry name" value="Glycosidases"/>
    <property type="match status" value="1"/>
</dbReference>
<evidence type="ECO:0000259" key="3">
    <source>
        <dbReference type="SMART" id="SM00642"/>
    </source>
</evidence>
<evidence type="ECO:0000313" key="5">
    <source>
        <dbReference type="Proteomes" id="UP001500469"/>
    </source>
</evidence>
<dbReference type="Pfam" id="PF00128">
    <property type="entry name" value="Alpha-amylase"/>
    <property type="match status" value="1"/>
</dbReference>
<keyword evidence="5" id="KW-1185">Reference proteome</keyword>
<comment type="caution">
    <text evidence="4">The sequence shown here is derived from an EMBL/GenBank/DDBJ whole genome shotgun (WGS) entry which is preliminary data.</text>
</comment>
<organism evidence="4 5">
    <name type="scientific">Algoriphagus jejuensis</name>
    <dbReference type="NCBI Taxonomy" id="419934"/>
    <lineage>
        <taxon>Bacteria</taxon>
        <taxon>Pseudomonadati</taxon>
        <taxon>Bacteroidota</taxon>
        <taxon>Cytophagia</taxon>
        <taxon>Cytophagales</taxon>
        <taxon>Cyclobacteriaceae</taxon>
        <taxon>Algoriphagus</taxon>
    </lineage>
</organism>
<dbReference type="SMART" id="SM00642">
    <property type="entry name" value="Aamy"/>
    <property type="match status" value="1"/>
</dbReference>
<dbReference type="InterPro" id="IPR048650">
    <property type="entry name" value="ISOA1-3-like_C"/>
</dbReference>
<dbReference type="InterPro" id="IPR017853">
    <property type="entry name" value="GH"/>
</dbReference>
<proteinExistence type="inferred from homology"/>
<name>A0ABN1N5Y0_9BACT</name>
<dbReference type="SUPFAM" id="SSF81296">
    <property type="entry name" value="E set domains"/>
    <property type="match status" value="1"/>
</dbReference>
<dbReference type="InterPro" id="IPR013780">
    <property type="entry name" value="Glyco_hydro_b"/>
</dbReference>
<sequence length="668" mass="75033">MRPLLPGNSFPIGSTYSTAGVNFSLFSKHAEGVELLFFHKRDDKEPSAIVRLDPAANRTYHYWHVFVPDIAPGQLYAYRVSGPRDAGRGMCFDPSKVLLDPYAMAVAFSEDCPKSVVVDIGAYDWEGDLPLARPFSQTIIYEMHVSGFTKNPNSGVADALRGTYAGMIEKIPYLVDLGITAVELMPVFQFDPKTEAGRINYWGYNPVSFFAVHEAYSSKKDPLAALDEFRDLVKALHRAGIEVILDVVYNHTAEGGEGGPTFSFRGIDNRLYYSLEDDQSIYSNYSGCGNSLNANSPVVRRMILDSLRFWVEHLHVDGFRFDLASILSRDGKGNLIENPPILWDIESDPVLAGTKLIAEAWDAAGLYQVGTFVGDSWKEWNGRFRDDVRSFIRGDEGKIKAFISRMIGSPDIFGHQEREPEQSINFVTCHDGFTLYDLVSYGRKHNELNGEESRDGSNDNLSWNCGVEGPSKDIAVEALREKQMRNFLTTILLAVGTPMISMGDEVKRTQLGNNNPYCQDNELSWLDWGLVNKNQGLFRFVKLLIAQRLKRDSSQTDYSMSLKELLDQGRITYHGVKLGEADWSDYSHALAFSVESLSRTTFMHIMINAYFGTLEFEVPAQMDVNKSWRLWMDTSKASPEDIYDWGKGPEFAGSYISVEGRSIVVLVS</sequence>
<dbReference type="Gene3D" id="2.60.40.1180">
    <property type="entry name" value="Golgi alpha-mannosidase II"/>
    <property type="match status" value="1"/>
</dbReference>
<evidence type="ECO:0000256" key="1">
    <source>
        <dbReference type="ARBA" id="ARBA00008061"/>
    </source>
</evidence>
<dbReference type="InterPro" id="IPR014756">
    <property type="entry name" value="Ig_E-set"/>
</dbReference>
<evidence type="ECO:0000256" key="2">
    <source>
        <dbReference type="ARBA" id="ARBA00022946"/>
    </source>
</evidence>
<dbReference type="CDD" id="cd02856">
    <property type="entry name" value="E_set_GDE_Isoamylase_N"/>
    <property type="match status" value="1"/>
</dbReference>
<dbReference type="InterPro" id="IPR004193">
    <property type="entry name" value="Glyco_hydro_13_N"/>
</dbReference>
<evidence type="ECO:0000313" key="4">
    <source>
        <dbReference type="EMBL" id="GAA0881213.1"/>
    </source>
</evidence>
<dbReference type="Pfam" id="PF02922">
    <property type="entry name" value="CBM_48"/>
    <property type="match status" value="1"/>
</dbReference>
<reference evidence="4 5" key="1">
    <citation type="journal article" date="2019" name="Int. J. Syst. Evol. Microbiol.">
        <title>The Global Catalogue of Microorganisms (GCM) 10K type strain sequencing project: providing services to taxonomists for standard genome sequencing and annotation.</title>
        <authorList>
            <consortium name="The Broad Institute Genomics Platform"/>
            <consortium name="The Broad Institute Genome Sequencing Center for Infectious Disease"/>
            <person name="Wu L."/>
            <person name="Ma J."/>
        </authorList>
    </citation>
    <scope>NUCLEOTIDE SEQUENCE [LARGE SCALE GENOMIC DNA]</scope>
    <source>
        <strain evidence="4 5">JCM 16112</strain>
    </source>
</reference>
<dbReference type="SUPFAM" id="SSF51445">
    <property type="entry name" value="(Trans)glycosidases"/>
    <property type="match status" value="1"/>
</dbReference>
<dbReference type="InterPro" id="IPR013783">
    <property type="entry name" value="Ig-like_fold"/>
</dbReference>
<dbReference type="Pfam" id="PF21156">
    <property type="entry name" value="ISOA1-3_C"/>
    <property type="match status" value="1"/>
</dbReference>
<dbReference type="PANTHER" id="PTHR43002">
    <property type="entry name" value="GLYCOGEN DEBRANCHING ENZYME"/>
    <property type="match status" value="1"/>
</dbReference>
<dbReference type="Gene3D" id="2.60.40.10">
    <property type="entry name" value="Immunoglobulins"/>
    <property type="match status" value="1"/>
</dbReference>
<protein>
    <submittedName>
        <fullName evidence="4">Glycogen debranching protein GlgX</fullName>
    </submittedName>
</protein>
<accession>A0ABN1N5Y0</accession>
<feature type="domain" description="Glycosyl hydrolase family 13 catalytic" evidence="3">
    <location>
        <begin position="142"/>
        <end position="548"/>
    </location>
</feature>
<dbReference type="InterPro" id="IPR006047">
    <property type="entry name" value="GH13_cat_dom"/>
</dbReference>
<dbReference type="SUPFAM" id="SSF51011">
    <property type="entry name" value="Glycosyl hydrolase domain"/>
    <property type="match status" value="1"/>
</dbReference>
<dbReference type="EMBL" id="BAAAFI010000049">
    <property type="protein sequence ID" value="GAA0881213.1"/>
    <property type="molecule type" value="Genomic_DNA"/>
</dbReference>
<keyword evidence="2" id="KW-0809">Transit peptide</keyword>
<dbReference type="Proteomes" id="UP001500469">
    <property type="component" value="Unassembled WGS sequence"/>
</dbReference>
<comment type="similarity">
    <text evidence="1">Belongs to the glycosyl hydrolase 13 family.</text>
</comment>
<dbReference type="CDD" id="cd11326">
    <property type="entry name" value="AmyAc_Glg_debranch"/>
    <property type="match status" value="1"/>
</dbReference>
<dbReference type="InterPro" id="IPR044505">
    <property type="entry name" value="GlgX_Isoamylase_N_E_set"/>
</dbReference>
<gene>
    <name evidence="4" type="primary">glgX</name>
    <name evidence="4" type="ORF">GCM10009119_41830</name>
</gene>